<dbReference type="InterPro" id="IPR030456">
    <property type="entry name" value="TF_fork_head_CS_2"/>
</dbReference>
<dbReference type="InterPro" id="IPR008984">
    <property type="entry name" value="SMAD_FHA_dom_sf"/>
</dbReference>
<dbReference type="CDD" id="cd22688">
    <property type="entry name" value="FHA_FOXK"/>
    <property type="match status" value="1"/>
</dbReference>
<dbReference type="PROSITE" id="PS50006">
    <property type="entry name" value="FHA_DOMAIN"/>
    <property type="match status" value="1"/>
</dbReference>
<sequence length="591" mass="64171">MDVQMADHEDDALALLALKSGVNSSDKPIWSPVSEVKPIAKLEGREFEYLVRQNRISIGRNSSLGSVDVNMGHSSFVSRRHLEITFDSKSFFLKCNGKNGVFVDGTFFRRGNSPLKLAATCVLRFPSTNVKIWFTSLLDENVPRRVPSPPKTTKHYPSLQIKIPSAKSTPNSPIPSPTGTISVPNSCPTSPGPGSSIGTTPTFLEETTEVIEEQPSTPKNESKDNSGKEDGKPPYSYAQLIVQAILSAQDKQLTLSGIYNHITKNYPYYRSADKGWQNSIRHNLSLNRYFVKVPRAQDEPGKGSFWRIDPSCEPKLAEQAFRKRRQRGVPCFRYPFGTLSSRSAPASPTHGLQYPTMASKPTNQTAAGTEVLQPPSLPNIPMTTLVTQTPGGNLSYTGMHQVQHLLPPVTSPGGKIQTVTLQPAGMPVVSIKQEVTRVPSSDKVVVQNAETLVKVSSKTPMSAMQALQKLPPVSNAVLPGLLTPVQTPTALTSTSSLTTEQQRPNKLQIRAPPLETTLTPETSPLGVLSPAATNAAVSLVMNSVKRPFGMGNLPGISEEEPMVKRYKENAAENGILKDEINGQPKDTSSSS</sequence>
<dbReference type="OrthoDB" id="691130at2759"/>
<feature type="compositionally biased region" description="Basic and acidic residues" evidence="7">
    <location>
        <begin position="569"/>
        <end position="580"/>
    </location>
</feature>
<protein>
    <submittedName>
        <fullName evidence="8">Forkhead box K1-like</fullName>
    </submittedName>
</protein>
<name>A0A6S7KTA0_PARCT</name>
<dbReference type="InterPro" id="IPR036388">
    <property type="entry name" value="WH-like_DNA-bd_sf"/>
</dbReference>
<dbReference type="InterPro" id="IPR018122">
    <property type="entry name" value="TF_fork_head_CS_1"/>
</dbReference>
<accession>A0A6S7KTA0</accession>
<evidence type="ECO:0000313" key="9">
    <source>
        <dbReference type="Proteomes" id="UP001152795"/>
    </source>
</evidence>
<dbReference type="PROSITE" id="PS50039">
    <property type="entry name" value="FORK_HEAD_3"/>
    <property type="match status" value="1"/>
</dbReference>
<dbReference type="GO" id="GO:0005634">
    <property type="term" value="C:nucleus"/>
    <property type="evidence" value="ECO:0007669"/>
    <property type="project" value="UniProtKB-SubCell"/>
</dbReference>
<dbReference type="AlphaFoldDB" id="A0A6S7KTA0"/>
<dbReference type="FunFam" id="1.10.10.10:FF:000030">
    <property type="entry name" value="Forkhead box protein K2"/>
    <property type="match status" value="1"/>
</dbReference>
<dbReference type="Gene3D" id="1.10.10.10">
    <property type="entry name" value="Winged helix-like DNA-binding domain superfamily/Winged helix DNA-binding domain"/>
    <property type="match status" value="1"/>
</dbReference>
<dbReference type="InterPro" id="IPR001766">
    <property type="entry name" value="Fork_head_dom"/>
</dbReference>
<evidence type="ECO:0000256" key="6">
    <source>
        <dbReference type="PROSITE-ProRule" id="PRU00089"/>
    </source>
</evidence>
<evidence type="ECO:0000256" key="2">
    <source>
        <dbReference type="ARBA" id="ARBA00023015"/>
    </source>
</evidence>
<dbReference type="PROSITE" id="PS00657">
    <property type="entry name" value="FORK_HEAD_1"/>
    <property type="match status" value="1"/>
</dbReference>
<dbReference type="GO" id="GO:0000981">
    <property type="term" value="F:DNA-binding transcription factor activity, RNA polymerase II-specific"/>
    <property type="evidence" value="ECO:0007669"/>
    <property type="project" value="TreeGrafter"/>
</dbReference>
<comment type="caution">
    <text evidence="8">The sequence shown here is derived from an EMBL/GenBank/DDBJ whole genome shotgun (WGS) entry which is preliminary data.</text>
</comment>
<evidence type="ECO:0000313" key="8">
    <source>
        <dbReference type="EMBL" id="CAB4023599.1"/>
    </source>
</evidence>
<dbReference type="Pfam" id="PF00498">
    <property type="entry name" value="FHA"/>
    <property type="match status" value="1"/>
</dbReference>
<dbReference type="GO" id="GO:0000978">
    <property type="term" value="F:RNA polymerase II cis-regulatory region sequence-specific DNA binding"/>
    <property type="evidence" value="ECO:0007669"/>
    <property type="project" value="TreeGrafter"/>
</dbReference>
<dbReference type="Gene3D" id="2.60.200.20">
    <property type="match status" value="1"/>
</dbReference>
<evidence type="ECO:0000256" key="3">
    <source>
        <dbReference type="ARBA" id="ARBA00023125"/>
    </source>
</evidence>
<keyword evidence="9" id="KW-1185">Reference proteome</keyword>
<keyword evidence="4" id="KW-0804">Transcription</keyword>
<dbReference type="InterPro" id="IPR036390">
    <property type="entry name" value="WH_DNA-bd_sf"/>
</dbReference>
<feature type="region of interest" description="Disordered" evidence="7">
    <location>
        <begin position="145"/>
        <end position="234"/>
    </location>
</feature>
<dbReference type="PANTHER" id="PTHR45881:SF7">
    <property type="entry name" value="CHECKPOINT SUPPRESSOR 1-LIKE, ISOFORM A-RELATED"/>
    <property type="match status" value="1"/>
</dbReference>
<keyword evidence="5 6" id="KW-0539">Nucleus</keyword>
<feature type="region of interest" description="Disordered" evidence="7">
    <location>
        <begin position="569"/>
        <end position="591"/>
    </location>
</feature>
<gene>
    <name evidence="8" type="ORF">PACLA_8A055233</name>
</gene>
<comment type="subcellular location">
    <subcellularLocation>
        <location evidence="1 6">Nucleus</location>
    </subcellularLocation>
</comment>
<keyword evidence="2" id="KW-0805">Transcription regulation</keyword>
<keyword evidence="3 6" id="KW-0238">DNA-binding</keyword>
<dbReference type="SMART" id="SM00339">
    <property type="entry name" value="FH"/>
    <property type="match status" value="1"/>
</dbReference>
<dbReference type="Proteomes" id="UP001152795">
    <property type="component" value="Unassembled WGS sequence"/>
</dbReference>
<organism evidence="8 9">
    <name type="scientific">Paramuricea clavata</name>
    <name type="common">Red gorgonian</name>
    <name type="synonym">Violescent sea-whip</name>
    <dbReference type="NCBI Taxonomy" id="317549"/>
    <lineage>
        <taxon>Eukaryota</taxon>
        <taxon>Metazoa</taxon>
        <taxon>Cnidaria</taxon>
        <taxon>Anthozoa</taxon>
        <taxon>Octocorallia</taxon>
        <taxon>Malacalcyonacea</taxon>
        <taxon>Plexauridae</taxon>
        <taxon>Paramuricea</taxon>
    </lineage>
</organism>
<reference evidence="8" key="1">
    <citation type="submission" date="2020-04" db="EMBL/GenBank/DDBJ databases">
        <authorList>
            <person name="Alioto T."/>
            <person name="Alioto T."/>
            <person name="Gomez Garrido J."/>
        </authorList>
    </citation>
    <scope>NUCLEOTIDE SEQUENCE</scope>
    <source>
        <strain evidence="8">A484AB</strain>
    </source>
</reference>
<feature type="compositionally biased region" description="Polar residues" evidence="7">
    <location>
        <begin position="166"/>
        <end position="202"/>
    </location>
</feature>
<dbReference type="PRINTS" id="PR00053">
    <property type="entry name" value="FORKHEAD"/>
</dbReference>
<dbReference type="Pfam" id="PF00250">
    <property type="entry name" value="Forkhead"/>
    <property type="match status" value="1"/>
</dbReference>
<dbReference type="EMBL" id="CACRXK020012578">
    <property type="protein sequence ID" value="CAB4023599.1"/>
    <property type="molecule type" value="Genomic_DNA"/>
</dbReference>
<dbReference type="PROSITE" id="PS00658">
    <property type="entry name" value="FORK_HEAD_2"/>
    <property type="match status" value="1"/>
</dbReference>
<dbReference type="SMART" id="SM00240">
    <property type="entry name" value="FHA"/>
    <property type="match status" value="1"/>
</dbReference>
<evidence type="ECO:0000256" key="5">
    <source>
        <dbReference type="ARBA" id="ARBA00023242"/>
    </source>
</evidence>
<feature type="compositionally biased region" description="Basic and acidic residues" evidence="7">
    <location>
        <begin position="220"/>
        <end position="232"/>
    </location>
</feature>
<evidence type="ECO:0000256" key="1">
    <source>
        <dbReference type="ARBA" id="ARBA00004123"/>
    </source>
</evidence>
<evidence type="ECO:0000256" key="4">
    <source>
        <dbReference type="ARBA" id="ARBA00023163"/>
    </source>
</evidence>
<dbReference type="InterPro" id="IPR000253">
    <property type="entry name" value="FHA_dom"/>
</dbReference>
<dbReference type="SUPFAM" id="SSF46785">
    <property type="entry name" value="Winged helix' DNA-binding domain"/>
    <property type="match status" value="1"/>
</dbReference>
<dbReference type="SUPFAM" id="SSF49879">
    <property type="entry name" value="SMAD/FHA domain"/>
    <property type="match status" value="1"/>
</dbReference>
<dbReference type="FunFam" id="2.60.200.20:FF:000031">
    <property type="entry name" value="Forkhead box protein K1"/>
    <property type="match status" value="1"/>
</dbReference>
<evidence type="ECO:0000256" key="7">
    <source>
        <dbReference type="SAM" id="MobiDB-lite"/>
    </source>
</evidence>
<proteinExistence type="predicted"/>
<dbReference type="PANTHER" id="PTHR45881">
    <property type="entry name" value="CHECKPOINT SUPPRESSOR 1-LIKE, ISOFORM A-RELATED"/>
    <property type="match status" value="1"/>
</dbReference>
<feature type="DNA-binding region" description="Fork-head" evidence="6">
    <location>
        <begin position="232"/>
        <end position="327"/>
    </location>
</feature>
<dbReference type="GO" id="GO:0045893">
    <property type="term" value="P:positive regulation of DNA-templated transcription"/>
    <property type="evidence" value="ECO:0007669"/>
    <property type="project" value="UniProtKB-ARBA"/>
</dbReference>